<evidence type="ECO:0000313" key="1">
    <source>
        <dbReference type="EMBL" id="CAD7620978.1"/>
    </source>
</evidence>
<dbReference type="OrthoDB" id="1688004at2759"/>
<dbReference type="EMBL" id="CAJPIZ010000428">
    <property type="protein sequence ID" value="CAG2101408.1"/>
    <property type="molecule type" value="Genomic_DNA"/>
</dbReference>
<organism evidence="1">
    <name type="scientific">Medioppia subpectinata</name>
    <dbReference type="NCBI Taxonomy" id="1979941"/>
    <lineage>
        <taxon>Eukaryota</taxon>
        <taxon>Metazoa</taxon>
        <taxon>Ecdysozoa</taxon>
        <taxon>Arthropoda</taxon>
        <taxon>Chelicerata</taxon>
        <taxon>Arachnida</taxon>
        <taxon>Acari</taxon>
        <taxon>Acariformes</taxon>
        <taxon>Sarcoptiformes</taxon>
        <taxon>Oribatida</taxon>
        <taxon>Brachypylina</taxon>
        <taxon>Oppioidea</taxon>
        <taxon>Oppiidae</taxon>
        <taxon>Medioppia</taxon>
    </lineage>
</organism>
<reference evidence="1" key="1">
    <citation type="submission" date="2020-11" db="EMBL/GenBank/DDBJ databases">
        <authorList>
            <person name="Tran Van P."/>
        </authorList>
    </citation>
    <scope>NUCLEOTIDE SEQUENCE</scope>
</reference>
<evidence type="ECO:0000313" key="2">
    <source>
        <dbReference type="Proteomes" id="UP000759131"/>
    </source>
</evidence>
<name>A0A7R9PUB7_9ACAR</name>
<dbReference type="Proteomes" id="UP000759131">
    <property type="component" value="Unassembled WGS sequence"/>
</dbReference>
<gene>
    <name evidence="1" type="ORF">OSB1V03_LOCUS1458</name>
</gene>
<dbReference type="AlphaFoldDB" id="A0A7R9PUB7"/>
<keyword evidence="2" id="KW-1185">Reference proteome</keyword>
<sequence length="170" mass="18956">MKLVSTRMDTSDVNVGPSTSQGIKIFNYWRKGETTPPDKVQLINDHHIDVIPPPLTISWHNITVSTKMSRQIPFPFRKGNDKPPVHILNHVNGQAKSGELLAIMGSSTGNMPLITLWYLTSQMKVSPRMDTSDVNVGPSTSQGIKIFNYWRKAETTPPEKEDDQICNGGL</sequence>
<accession>A0A7R9PUB7</accession>
<protein>
    <submittedName>
        <fullName evidence="1">Uncharacterized protein</fullName>
    </submittedName>
</protein>
<proteinExistence type="predicted"/>
<dbReference type="EMBL" id="OC855003">
    <property type="protein sequence ID" value="CAD7620978.1"/>
    <property type="molecule type" value="Genomic_DNA"/>
</dbReference>